<dbReference type="CDD" id="cd00075">
    <property type="entry name" value="HATPase"/>
    <property type="match status" value="1"/>
</dbReference>
<evidence type="ECO:0000313" key="9">
    <source>
        <dbReference type="Proteomes" id="UP000184480"/>
    </source>
</evidence>
<comment type="catalytic activity">
    <reaction evidence="1">
        <text>ATP + protein L-histidine = ADP + protein N-phospho-L-histidine.</text>
        <dbReference type="EC" id="2.7.13.3"/>
    </reaction>
</comment>
<dbReference type="Pfam" id="PF02518">
    <property type="entry name" value="HATPase_c"/>
    <property type="match status" value="1"/>
</dbReference>
<dbReference type="FunFam" id="3.30.565.10:FF:000006">
    <property type="entry name" value="Sensor histidine kinase WalK"/>
    <property type="match status" value="1"/>
</dbReference>
<feature type="transmembrane region" description="Helical" evidence="6">
    <location>
        <begin position="205"/>
        <end position="225"/>
    </location>
</feature>
<accession>A0A1M5CY26</accession>
<dbReference type="CDD" id="cd00082">
    <property type="entry name" value="HisKA"/>
    <property type="match status" value="1"/>
</dbReference>
<evidence type="ECO:0000256" key="5">
    <source>
        <dbReference type="ARBA" id="ARBA00022777"/>
    </source>
</evidence>
<keyword evidence="6" id="KW-0472">Membrane</keyword>
<evidence type="ECO:0000256" key="2">
    <source>
        <dbReference type="ARBA" id="ARBA00012438"/>
    </source>
</evidence>
<dbReference type="RefSeq" id="WP_073357311.1">
    <property type="nucleotide sequence ID" value="NZ_BBXL01000004.1"/>
</dbReference>
<evidence type="ECO:0000259" key="7">
    <source>
        <dbReference type="PROSITE" id="PS50109"/>
    </source>
</evidence>
<dbReference type="EMBL" id="FQUC01000008">
    <property type="protein sequence ID" value="SHF59422.1"/>
    <property type="molecule type" value="Genomic_DNA"/>
</dbReference>
<dbReference type="InterPro" id="IPR036097">
    <property type="entry name" value="HisK_dim/P_sf"/>
</dbReference>
<dbReference type="SUPFAM" id="SSF47384">
    <property type="entry name" value="Homodimeric domain of signal transducing histidine kinase"/>
    <property type="match status" value="1"/>
</dbReference>
<dbReference type="Pfam" id="PF00512">
    <property type="entry name" value="HisKA"/>
    <property type="match status" value="1"/>
</dbReference>
<dbReference type="Gene3D" id="1.10.287.130">
    <property type="match status" value="1"/>
</dbReference>
<keyword evidence="9" id="KW-1185">Reference proteome</keyword>
<protein>
    <recommendedName>
        <fullName evidence="2">histidine kinase</fullName>
        <ecNumber evidence="2">2.7.13.3</ecNumber>
    </recommendedName>
</protein>
<dbReference type="InterPro" id="IPR003594">
    <property type="entry name" value="HATPase_dom"/>
</dbReference>
<organism evidence="8 9">
    <name type="scientific">Dysgonomonas macrotermitis</name>
    <dbReference type="NCBI Taxonomy" id="1346286"/>
    <lineage>
        <taxon>Bacteria</taxon>
        <taxon>Pseudomonadati</taxon>
        <taxon>Bacteroidota</taxon>
        <taxon>Bacteroidia</taxon>
        <taxon>Bacteroidales</taxon>
        <taxon>Dysgonomonadaceae</taxon>
        <taxon>Dysgonomonas</taxon>
    </lineage>
</organism>
<dbReference type="EC" id="2.7.13.3" evidence="2"/>
<reference evidence="9" key="1">
    <citation type="submission" date="2016-11" db="EMBL/GenBank/DDBJ databases">
        <authorList>
            <person name="Varghese N."/>
            <person name="Submissions S."/>
        </authorList>
    </citation>
    <scope>NUCLEOTIDE SEQUENCE [LARGE SCALE GENOMIC DNA]</scope>
    <source>
        <strain evidence="9">DSM 27370</strain>
    </source>
</reference>
<evidence type="ECO:0000313" key="8">
    <source>
        <dbReference type="EMBL" id="SHF59422.1"/>
    </source>
</evidence>
<dbReference type="AlphaFoldDB" id="A0A1M5CY26"/>
<dbReference type="Gene3D" id="3.30.565.10">
    <property type="entry name" value="Histidine kinase-like ATPase, C-terminal domain"/>
    <property type="match status" value="1"/>
</dbReference>
<keyword evidence="6" id="KW-1133">Transmembrane helix</keyword>
<dbReference type="SMART" id="SM00388">
    <property type="entry name" value="HisKA"/>
    <property type="match status" value="1"/>
</dbReference>
<keyword evidence="4" id="KW-0808">Transferase</keyword>
<feature type="domain" description="Histidine kinase" evidence="7">
    <location>
        <begin position="246"/>
        <end position="462"/>
    </location>
</feature>
<dbReference type="PRINTS" id="PR00344">
    <property type="entry name" value="BCTRLSENSOR"/>
</dbReference>
<dbReference type="PANTHER" id="PTHR43547:SF2">
    <property type="entry name" value="HYBRID SIGNAL TRANSDUCTION HISTIDINE KINASE C"/>
    <property type="match status" value="1"/>
</dbReference>
<evidence type="ECO:0000256" key="3">
    <source>
        <dbReference type="ARBA" id="ARBA00022553"/>
    </source>
</evidence>
<dbReference type="InterPro" id="IPR036890">
    <property type="entry name" value="HATPase_C_sf"/>
</dbReference>
<evidence type="ECO:0000256" key="4">
    <source>
        <dbReference type="ARBA" id="ARBA00022679"/>
    </source>
</evidence>
<evidence type="ECO:0000256" key="6">
    <source>
        <dbReference type="SAM" id="Phobius"/>
    </source>
</evidence>
<name>A0A1M5CY26_9BACT</name>
<gene>
    <name evidence="8" type="ORF">SAMN05444362_10811</name>
</gene>
<dbReference type="SUPFAM" id="SSF55874">
    <property type="entry name" value="ATPase domain of HSP90 chaperone/DNA topoisomerase II/histidine kinase"/>
    <property type="match status" value="1"/>
</dbReference>
<dbReference type="PROSITE" id="PS50109">
    <property type="entry name" value="HIS_KIN"/>
    <property type="match status" value="1"/>
</dbReference>
<dbReference type="InterPro" id="IPR004358">
    <property type="entry name" value="Sig_transdc_His_kin-like_C"/>
</dbReference>
<sequence>MMKSATFSDKFLTRISIIFVIVIFIFQAGILYRLFQANTDLLTRELNLLTSETYGANLNKRLVKGRDKPAAQIEFMGVDTPLNSLVTDTTKVVKIKNKSESLQSEPNAVAILNIALEEFVSKTNPIDLKLFSSSIEESMHRSNINFYFYVEIVDKETNKVLESTLLPTEHPSSTLQSKDIPLNLAQTKVLRVVLINPWSKVYPQMAWMLVLSLLLSLFCIYCLYFQLKTLSKQRKLAHLKSDFFSEVSHEFKRPLSVLKQAISSLDNEKIIMDAEKRGRLLKIADHEIVKMTEKTDMLLSLAMDDEGIFEIHKAEFDLVKIVYDLADGAEGTTTKPIDIDADNELKSPDIVGDKAHIEQVVSNLLGNAIKYSKAVIDIHIRLYVEGGYTCISIKDNGLGIAKEDLQVIFDKYARVAKTASIKGHGIGLNYVKRIVEKHNGLIDVKSEINVGSEFIIKLPTNGVL</sequence>
<dbReference type="InterPro" id="IPR003661">
    <property type="entry name" value="HisK_dim/P_dom"/>
</dbReference>
<dbReference type="STRING" id="1346286.SAMN05444362_10811"/>
<dbReference type="GO" id="GO:0000155">
    <property type="term" value="F:phosphorelay sensor kinase activity"/>
    <property type="evidence" value="ECO:0007669"/>
    <property type="project" value="InterPro"/>
</dbReference>
<dbReference type="InterPro" id="IPR005467">
    <property type="entry name" value="His_kinase_dom"/>
</dbReference>
<dbReference type="Proteomes" id="UP000184480">
    <property type="component" value="Unassembled WGS sequence"/>
</dbReference>
<keyword evidence="3" id="KW-0597">Phosphoprotein</keyword>
<dbReference type="OrthoDB" id="1933776at2"/>
<evidence type="ECO:0000256" key="1">
    <source>
        <dbReference type="ARBA" id="ARBA00000085"/>
    </source>
</evidence>
<proteinExistence type="predicted"/>
<dbReference type="PANTHER" id="PTHR43547">
    <property type="entry name" value="TWO-COMPONENT HISTIDINE KINASE"/>
    <property type="match status" value="1"/>
</dbReference>
<keyword evidence="5 8" id="KW-0418">Kinase</keyword>
<dbReference type="SMART" id="SM00387">
    <property type="entry name" value="HATPase_c"/>
    <property type="match status" value="1"/>
</dbReference>
<feature type="transmembrane region" description="Helical" evidence="6">
    <location>
        <begin position="12"/>
        <end position="35"/>
    </location>
</feature>
<keyword evidence="6" id="KW-0812">Transmembrane</keyword>